<dbReference type="EMBL" id="JNBS01001312">
    <property type="protein sequence ID" value="OQS01973.1"/>
    <property type="molecule type" value="Genomic_DNA"/>
</dbReference>
<keyword evidence="3" id="KW-1185">Reference proteome</keyword>
<name>A0A1V9ZVB9_9STRA</name>
<reference evidence="2 3" key="1">
    <citation type="journal article" date="2014" name="Genome Biol. Evol.">
        <title>The secreted proteins of Achlya hypogyna and Thraustotheca clavata identify the ancestral oomycete secretome and reveal gene acquisitions by horizontal gene transfer.</title>
        <authorList>
            <person name="Misner I."/>
            <person name="Blouin N."/>
            <person name="Leonard G."/>
            <person name="Richards T.A."/>
            <person name="Lane C.E."/>
        </authorList>
    </citation>
    <scope>NUCLEOTIDE SEQUENCE [LARGE SCALE GENOMIC DNA]</scope>
    <source>
        <strain evidence="2 3">ATCC 34112</strain>
    </source>
</reference>
<accession>A0A1V9ZVB9</accession>
<feature type="transmembrane region" description="Helical" evidence="1">
    <location>
        <begin position="27"/>
        <end position="46"/>
    </location>
</feature>
<comment type="caution">
    <text evidence="2">The sequence shown here is derived from an EMBL/GenBank/DDBJ whole genome shotgun (WGS) entry which is preliminary data.</text>
</comment>
<evidence type="ECO:0000313" key="2">
    <source>
        <dbReference type="EMBL" id="OQS01973.1"/>
    </source>
</evidence>
<gene>
    <name evidence="2" type="ORF">THRCLA_05610</name>
</gene>
<evidence type="ECO:0000313" key="3">
    <source>
        <dbReference type="Proteomes" id="UP000243217"/>
    </source>
</evidence>
<dbReference type="Proteomes" id="UP000243217">
    <property type="component" value="Unassembled WGS sequence"/>
</dbReference>
<sequence length="220" mass="23593">MDVTISLTPNAVENNEPKQQLGNKKRFLYALGASLGVIGIVGAVGVTSTQVFSNNTNRVLLEEVAQGNDNGLKRWGGKFKIVNNLPQVCTYEAKSITWFTPNGQGSLAKGENVEFGPFGGYYTLGVQENVFARCAYAGTCAWNNHAADNYCFNFNVDSDCKVTQNDCPFPAGRHGINDGKSAAPDGSKRYKITGEIDNGVCKLKVDPTGDGPYFCSATLG</sequence>
<proteinExistence type="predicted"/>
<protein>
    <submittedName>
        <fullName evidence="2">Uncharacterized protein</fullName>
    </submittedName>
</protein>
<keyword evidence="1" id="KW-0812">Transmembrane</keyword>
<keyword evidence="1" id="KW-1133">Transmembrane helix</keyword>
<organism evidence="2 3">
    <name type="scientific">Thraustotheca clavata</name>
    <dbReference type="NCBI Taxonomy" id="74557"/>
    <lineage>
        <taxon>Eukaryota</taxon>
        <taxon>Sar</taxon>
        <taxon>Stramenopiles</taxon>
        <taxon>Oomycota</taxon>
        <taxon>Saprolegniomycetes</taxon>
        <taxon>Saprolegniales</taxon>
        <taxon>Achlyaceae</taxon>
        <taxon>Thraustotheca</taxon>
    </lineage>
</organism>
<keyword evidence="1" id="KW-0472">Membrane</keyword>
<evidence type="ECO:0000256" key="1">
    <source>
        <dbReference type="SAM" id="Phobius"/>
    </source>
</evidence>
<dbReference type="AlphaFoldDB" id="A0A1V9ZVB9"/>